<dbReference type="InterPro" id="IPR051834">
    <property type="entry name" value="RING_finger_E3_ligase"/>
</dbReference>
<dbReference type="GO" id="GO:0061630">
    <property type="term" value="F:ubiquitin protein ligase activity"/>
    <property type="evidence" value="ECO:0007669"/>
    <property type="project" value="TreeGrafter"/>
</dbReference>
<reference evidence="7" key="1">
    <citation type="submission" date="2020-08" db="EMBL/GenBank/DDBJ databases">
        <title>Genome sequencing and assembly of the red palm weevil Rhynchophorus ferrugineus.</title>
        <authorList>
            <person name="Dias G.B."/>
            <person name="Bergman C.M."/>
            <person name="Manee M."/>
        </authorList>
    </citation>
    <scope>NUCLEOTIDE SEQUENCE</scope>
    <source>
        <strain evidence="7">AA-2017</strain>
        <tissue evidence="7">Whole larva</tissue>
    </source>
</reference>
<evidence type="ECO:0000256" key="3">
    <source>
        <dbReference type="ARBA" id="ARBA00022833"/>
    </source>
</evidence>
<dbReference type="GO" id="GO:0008270">
    <property type="term" value="F:zinc ion binding"/>
    <property type="evidence" value="ECO:0007669"/>
    <property type="project" value="UniProtKB-KW"/>
</dbReference>
<dbReference type="Pfam" id="PF13639">
    <property type="entry name" value="zf-RING_2"/>
    <property type="match status" value="1"/>
</dbReference>
<protein>
    <recommendedName>
        <fullName evidence="6">RING-type domain-containing protein</fullName>
    </recommendedName>
</protein>
<keyword evidence="1" id="KW-0479">Metal-binding</keyword>
<dbReference type="OrthoDB" id="6765433at2759"/>
<evidence type="ECO:0000256" key="4">
    <source>
        <dbReference type="PROSITE-ProRule" id="PRU00175"/>
    </source>
</evidence>
<dbReference type="GO" id="GO:0006511">
    <property type="term" value="P:ubiquitin-dependent protein catabolic process"/>
    <property type="evidence" value="ECO:0007669"/>
    <property type="project" value="TreeGrafter"/>
</dbReference>
<gene>
    <name evidence="7" type="ORF">GWI33_016091</name>
</gene>
<comment type="caution">
    <text evidence="7">The sequence shown here is derived from an EMBL/GenBank/DDBJ whole genome shotgun (WGS) entry which is preliminary data.</text>
</comment>
<keyword evidence="2 4" id="KW-0863">Zinc-finger</keyword>
<dbReference type="EMBL" id="JAACXV010014030">
    <property type="protein sequence ID" value="KAF7270979.1"/>
    <property type="molecule type" value="Genomic_DNA"/>
</dbReference>
<evidence type="ECO:0000256" key="5">
    <source>
        <dbReference type="SAM" id="MobiDB-lite"/>
    </source>
</evidence>
<evidence type="ECO:0000313" key="7">
    <source>
        <dbReference type="EMBL" id="KAF7270979.1"/>
    </source>
</evidence>
<organism evidence="7 8">
    <name type="scientific">Rhynchophorus ferrugineus</name>
    <name type="common">Red palm weevil</name>
    <name type="synonym">Curculio ferrugineus</name>
    <dbReference type="NCBI Taxonomy" id="354439"/>
    <lineage>
        <taxon>Eukaryota</taxon>
        <taxon>Metazoa</taxon>
        <taxon>Ecdysozoa</taxon>
        <taxon>Arthropoda</taxon>
        <taxon>Hexapoda</taxon>
        <taxon>Insecta</taxon>
        <taxon>Pterygota</taxon>
        <taxon>Neoptera</taxon>
        <taxon>Endopterygota</taxon>
        <taxon>Coleoptera</taxon>
        <taxon>Polyphaga</taxon>
        <taxon>Cucujiformia</taxon>
        <taxon>Curculionidae</taxon>
        <taxon>Dryophthorinae</taxon>
        <taxon>Rhynchophorus</taxon>
    </lineage>
</organism>
<evidence type="ECO:0000256" key="1">
    <source>
        <dbReference type="ARBA" id="ARBA00022723"/>
    </source>
</evidence>
<name>A0A834I0V1_RHYFE</name>
<feature type="region of interest" description="Disordered" evidence="5">
    <location>
        <begin position="258"/>
        <end position="291"/>
    </location>
</feature>
<dbReference type="PROSITE" id="PS50089">
    <property type="entry name" value="ZF_RING_2"/>
    <property type="match status" value="1"/>
</dbReference>
<dbReference type="AlphaFoldDB" id="A0A834I0V1"/>
<feature type="compositionally biased region" description="Low complexity" evidence="5">
    <location>
        <begin position="278"/>
        <end position="290"/>
    </location>
</feature>
<dbReference type="SMART" id="SM00184">
    <property type="entry name" value="RING"/>
    <property type="match status" value="1"/>
</dbReference>
<evidence type="ECO:0000259" key="6">
    <source>
        <dbReference type="PROSITE" id="PS50089"/>
    </source>
</evidence>
<dbReference type="PANTHER" id="PTHR45931:SF3">
    <property type="entry name" value="RING ZINC FINGER-CONTAINING PROTEIN"/>
    <property type="match status" value="1"/>
</dbReference>
<sequence length="526" mass="59525">MKAKEEEQEPATSTRRSHLVSRALQYFIRIRQSPTPHNQNCPDQHQAINSRVNGSEGIIHNVCPHQPTPLHRRRNGPKRYVPASPSYDFYRVIDFIVDDALNSFTFICNAIREIPNGPILTPIMVSDIIFQSVCYSYSIFKTLGLHGRLTEEHLPALPPQPFFPFTRPLIFLPMLNDILEALGDVDILQEIQNVLYNNAAMEISLRSRRLSLPPYWPWYTPGRPEDKKIPFVSRANKIQMMDDIWNIADLHTERVRSNNTRISSRQAGNLDVPRQNEASSPTAAPAIPSTLGLPSTHNQIMQVLAISASEITVNTRRSLNQSALPNLTQPNIVVTSATTVPHIIESLWTEFDDMNENISNGRRRLPGVEVVQFLGGGNMPSGAVAIRQSIGATERSPLRLRMLTYFFTSPPIPTTPVLNFNNAITAMQLLLTFVRPRLGLNSNQINQITSYKYRRSIDRTKDSQTSCTICLNSFQRDQILKALPCTHQYHSKCIDKWLSNHTTCPVCRCDLSATLNRRSIRRANNS</sequence>
<dbReference type="PANTHER" id="PTHR45931">
    <property type="entry name" value="SI:CH211-59O9.10"/>
    <property type="match status" value="1"/>
</dbReference>
<evidence type="ECO:0000256" key="2">
    <source>
        <dbReference type="ARBA" id="ARBA00022771"/>
    </source>
</evidence>
<keyword evidence="8" id="KW-1185">Reference proteome</keyword>
<dbReference type="InterPro" id="IPR013083">
    <property type="entry name" value="Znf_RING/FYVE/PHD"/>
</dbReference>
<evidence type="ECO:0000313" key="8">
    <source>
        <dbReference type="Proteomes" id="UP000625711"/>
    </source>
</evidence>
<keyword evidence="3" id="KW-0862">Zinc</keyword>
<accession>A0A834I0V1</accession>
<feature type="compositionally biased region" description="Polar residues" evidence="5">
    <location>
        <begin position="258"/>
        <end position="267"/>
    </location>
</feature>
<dbReference type="InterPro" id="IPR001841">
    <property type="entry name" value="Znf_RING"/>
</dbReference>
<dbReference type="Gene3D" id="3.30.40.10">
    <property type="entry name" value="Zinc/RING finger domain, C3HC4 (zinc finger)"/>
    <property type="match status" value="1"/>
</dbReference>
<dbReference type="GO" id="GO:0005634">
    <property type="term" value="C:nucleus"/>
    <property type="evidence" value="ECO:0007669"/>
    <property type="project" value="TreeGrafter"/>
</dbReference>
<dbReference type="SUPFAM" id="SSF57850">
    <property type="entry name" value="RING/U-box"/>
    <property type="match status" value="1"/>
</dbReference>
<feature type="domain" description="RING-type" evidence="6">
    <location>
        <begin position="467"/>
        <end position="508"/>
    </location>
</feature>
<proteinExistence type="predicted"/>
<dbReference type="Proteomes" id="UP000625711">
    <property type="component" value="Unassembled WGS sequence"/>
</dbReference>